<sequence length="405" mass="45479">MTEQLSPALARRIALAAQGFGAPRPPRIGTRQVLGVVDRIRPLQLDSVNVFERSHYLPLLARLGPYDRSLLDAVAFAPKGHYLEYWAHEAALIRRADVPLYRWRMAHYRRTEHEGWAGENRATLDWLRAALADGPLRASEIEHESNVRTGPWWGWSDIKRGLEVLFRWGEVVSAGRTRFERSYALAEQALPREVLDAEVAEEDAVRELVRRAAVAHGVATLGDLADYHRLRRAPTLAAVHDLVEAGELLPVEVRGSERSGRPVPLWLHARARRPRSLRADALLSPFDPVVWHRPRAELLFGFHYRIEIYTPAAQRVHGYYVLPVLLDDVLAARVDLKSDRQRKVLRVQAAWLESGAPADTAERLAVLLLEAAAWQGLDAVEIVERGTLAAALLSAVRSARPDVLA</sequence>
<dbReference type="AlphaFoldDB" id="A0A2T4UV53"/>
<dbReference type="Pfam" id="PF06224">
    <property type="entry name" value="AlkZ-like"/>
    <property type="match status" value="1"/>
</dbReference>
<accession>A0A2T4UV53</accession>
<dbReference type="RefSeq" id="WP_107574864.1">
    <property type="nucleotide sequence ID" value="NZ_PZPL01000001.1"/>
</dbReference>
<evidence type="ECO:0000313" key="1">
    <source>
        <dbReference type="EMBL" id="PTL73405.1"/>
    </source>
</evidence>
<keyword evidence="2" id="KW-1185">Reference proteome</keyword>
<dbReference type="Proteomes" id="UP000241085">
    <property type="component" value="Unassembled WGS sequence"/>
</dbReference>
<dbReference type="EMBL" id="PZPL01000001">
    <property type="protein sequence ID" value="PTL73405.1"/>
    <property type="molecule type" value="Genomic_DNA"/>
</dbReference>
<evidence type="ECO:0000313" key="2">
    <source>
        <dbReference type="Proteomes" id="UP000241085"/>
    </source>
</evidence>
<organism evidence="1 2">
    <name type="scientific">Rathayibacter caricis DSM 15933</name>
    <dbReference type="NCBI Taxonomy" id="1328867"/>
    <lineage>
        <taxon>Bacteria</taxon>
        <taxon>Bacillati</taxon>
        <taxon>Actinomycetota</taxon>
        <taxon>Actinomycetes</taxon>
        <taxon>Micrococcales</taxon>
        <taxon>Microbacteriaceae</taxon>
        <taxon>Rathayibacter</taxon>
    </lineage>
</organism>
<name>A0A2T4UV53_9MICO</name>
<dbReference type="InterPro" id="IPR009351">
    <property type="entry name" value="AlkZ-like"/>
</dbReference>
<reference evidence="1 2" key="1">
    <citation type="submission" date="2018-03" db="EMBL/GenBank/DDBJ databases">
        <title>Bacteriophage NCPPB3778 and a type I-E CRISPR drive the evolution of the US Biological Select Agent, Rathayibacter toxicus.</title>
        <authorList>
            <person name="Davis E.W.II."/>
            <person name="Tabima J.F."/>
            <person name="Weisberg A.J."/>
            <person name="Dantas Lopes L."/>
            <person name="Wiseman M.S."/>
            <person name="Wiseman M.S."/>
            <person name="Pupko T."/>
            <person name="Belcher M.S."/>
            <person name="Sechler A.J."/>
            <person name="Tancos M.A."/>
            <person name="Schroeder B.K."/>
            <person name="Murray T.D."/>
            <person name="Luster D.G."/>
            <person name="Schneider W.L."/>
            <person name="Rogers E."/>
            <person name="Andreote F.D."/>
            <person name="Grunwald N.J."/>
            <person name="Putnam M.L."/>
            <person name="Chang J.H."/>
        </authorList>
    </citation>
    <scope>NUCLEOTIDE SEQUENCE [LARGE SCALE GENOMIC DNA]</scope>
    <source>
        <strain evidence="1 2">DSM 15933</strain>
    </source>
</reference>
<dbReference type="PANTHER" id="PTHR30528:SF0">
    <property type="entry name" value="CYTOPLASMIC PROTEIN"/>
    <property type="match status" value="1"/>
</dbReference>
<proteinExistence type="predicted"/>
<dbReference type="PANTHER" id="PTHR30528">
    <property type="entry name" value="CYTOPLASMIC PROTEIN"/>
    <property type="match status" value="1"/>
</dbReference>
<protein>
    <recommendedName>
        <fullName evidence="3">Winged helix-turn-helix domain-containing protein</fullName>
    </recommendedName>
</protein>
<evidence type="ECO:0008006" key="3">
    <source>
        <dbReference type="Google" id="ProtNLM"/>
    </source>
</evidence>
<comment type="caution">
    <text evidence="1">The sequence shown here is derived from an EMBL/GenBank/DDBJ whole genome shotgun (WGS) entry which is preliminary data.</text>
</comment>
<gene>
    <name evidence="1" type="ORF">C1I63_11460</name>
</gene>